<dbReference type="AlphaFoldDB" id="A0A6B3NJT6"/>
<dbReference type="InterPro" id="IPR013321">
    <property type="entry name" value="Arc_rbn_hlx_hlx"/>
</dbReference>
<dbReference type="EMBL" id="JAAHFQ010000726">
    <property type="protein sequence ID" value="NER31125.1"/>
    <property type="molecule type" value="Genomic_DNA"/>
</dbReference>
<evidence type="ECO:0000313" key="1">
    <source>
        <dbReference type="EMBL" id="NER31125.1"/>
    </source>
</evidence>
<proteinExistence type="predicted"/>
<sequence length="112" mass="12958">MSKKQLVGIRVLMPVEVREDFKTLCAIKKTTMNRAVVDFIVSFIEENEALLLPVKEDQQGTFEELIRQNYFQLVNNGIDHQRLNELAFGEKPLAKEREKIKKILGLDELPES</sequence>
<reference evidence="1" key="1">
    <citation type="submission" date="2019-11" db="EMBL/GenBank/DDBJ databases">
        <title>Genomic insights into an expanded diversity of filamentous marine cyanobacteria reveals the extraordinary biosynthetic potential of Moorea and Okeania.</title>
        <authorList>
            <person name="Ferreira Leao T."/>
            <person name="Wang M."/>
            <person name="Moss N."/>
            <person name="Da Silva R."/>
            <person name="Sanders J."/>
            <person name="Nurk S."/>
            <person name="Gurevich A."/>
            <person name="Humphrey G."/>
            <person name="Reher R."/>
            <person name="Zhu Q."/>
            <person name="Belda-Ferre P."/>
            <person name="Glukhov E."/>
            <person name="Rex R."/>
            <person name="Dorrestein P.C."/>
            <person name="Knight R."/>
            <person name="Pevzner P."/>
            <person name="Gerwick W.H."/>
            <person name="Gerwick L."/>
        </authorList>
    </citation>
    <scope>NUCLEOTIDE SEQUENCE</scope>
    <source>
        <strain evidence="1">SIO1C4</strain>
    </source>
</reference>
<name>A0A6B3NJT6_9CYAN</name>
<comment type="caution">
    <text evidence="1">The sequence shown here is derived from an EMBL/GenBank/DDBJ whole genome shotgun (WGS) entry which is preliminary data.</text>
</comment>
<dbReference type="Gene3D" id="1.10.1220.10">
    <property type="entry name" value="Met repressor-like"/>
    <property type="match status" value="1"/>
</dbReference>
<accession>A0A6B3NJT6</accession>
<dbReference type="GO" id="GO:0006355">
    <property type="term" value="P:regulation of DNA-templated transcription"/>
    <property type="evidence" value="ECO:0007669"/>
    <property type="project" value="InterPro"/>
</dbReference>
<gene>
    <name evidence="1" type="ORF">F6J89_26770</name>
</gene>
<protein>
    <submittedName>
        <fullName evidence="1">Uncharacterized protein</fullName>
    </submittedName>
</protein>
<organism evidence="1">
    <name type="scientific">Symploca sp. SIO1C4</name>
    <dbReference type="NCBI Taxonomy" id="2607765"/>
    <lineage>
        <taxon>Bacteria</taxon>
        <taxon>Bacillati</taxon>
        <taxon>Cyanobacteriota</taxon>
        <taxon>Cyanophyceae</taxon>
        <taxon>Coleofasciculales</taxon>
        <taxon>Coleofasciculaceae</taxon>
        <taxon>Symploca</taxon>
    </lineage>
</organism>